<keyword evidence="2" id="KW-1185">Reference proteome</keyword>
<evidence type="ECO:0000313" key="1">
    <source>
        <dbReference type="EMBL" id="PWA53971.1"/>
    </source>
</evidence>
<dbReference type="OrthoDB" id="1591055at2759"/>
<organism evidence="1 2">
    <name type="scientific">Artemisia annua</name>
    <name type="common">Sweet wormwood</name>
    <dbReference type="NCBI Taxonomy" id="35608"/>
    <lineage>
        <taxon>Eukaryota</taxon>
        <taxon>Viridiplantae</taxon>
        <taxon>Streptophyta</taxon>
        <taxon>Embryophyta</taxon>
        <taxon>Tracheophyta</taxon>
        <taxon>Spermatophyta</taxon>
        <taxon>Magnoliopsida</taxon>
        <taxon>eudicotyledons</taxon>
        <taxon>Gunneridae</taxon>
        <taxon>Pentapetalae</taxon>
        <taxon>asterids</taxon>
        <taxon>campanulids</taxon>
        <taxon>Asterales</taxon>
        <taxon>Asteraceae</taxon>
        <taxon>Asteroideae</taxon>
        <taxon>Anthemideae</taxon>
        <taxon>Artemisiinae</taxon>
        <taxon>Artemisia</taxon>
    </lineage>
</organism>
<accession>A0A2U1LYA7</accession>
<name>A0A2U1LYA7_ARTAN</name>
<dbReference type="Proteomes" id="UP000245207">
    <property type="component" value="Unassembled WGS sequence"/>
</dbReference>
<reference evidence="1 2" key="1">
    <citation type="journal article" date="2018" name="Mol. Plant">
        <title>The genome of Artemisia annua provides insight into the evolution of Asteraceae family and artemisinin biosynthesis.</title>
        <authorList>
            <person name="Shen Q."/>
            <person name="Zhang L."/>
            <person name="Liao Z."/>
            <person name="Wang S."/>
            <person name="Yan T."/>
            <person name="Shi P."/>
            <person name="Liu M."/>
            <person name="Fu X."/>
            <person name="Pan Q."/>
            <person name="Wang Y."/>
            <person name="Lv Z."/>
            <person name="Lu X."/>
            <person name="Zhang F."/>
            <person name="Jiang W."/>
            <person name="Ma Y."/>
            <person name="Chen M."/>
            <person name="Hao X."/>
            <person name="Li L."/>
            <person name="Tang Y."/>
            <person name="Lv G."/>
            <person name="Zhou Y."/>
            <person name="Sun X."/>
            <person name="Brodelius P.E."/>
            <person name="Rose J.K.C."/>
            <person name="Tang K."/>
        </authorList>
    </citation>
    <scope>NUCLEOTIDE SEQUENCE [LARGE SCALE GENOMIC DNA]</scope>
    <source>
        <strain evidence="2">cv. Huhao1</strain>
        <tissue evidence="1">Leaf</tissue>
    </source>
</reference>
<evidence type="ECO:0000313" key="2">
    <source>
        <dbReference type="Proteomes" id="UP000245207"/>
    </source>
</evidence>
<dbReference type="AlphaFoldDB" id="A0A2U1LYA7"/>
<protein>
    <submittedName>
        <fullName evidence="1">Zinc finger C2H2-type/integrase DNA-binding domain-containing protein</fullName>
    </submittedName>
</protein>
<proteinExistence type="predicted"/>
<keyword evidence="1" id="KW-0238">DNA-binding</keyword>
<gene>
    <name evidence="1" type="ORF">CTI12_AA440030</name>
</gene>
<dbReference type="EMBL" id="PKPP01007235">
    <property type="protein sequence ID" value="PWA53971.1"/>
    <property type="molecule type" value="Genomic_DNA"/>
</dbReference>
<sequence>MESHACTNHNAAVLSPTPTRKILIRLKTPMSTIILNGENSYGCDKAIEKSSVSKVEKTPGKRVFDVIHASDFEPESAQVFKKTKRQTDIWNHVNVVAANNKAPAAPVKPTTTRFKEVQKTGQQHMDKRKDLLQRFVNDEGKPTCPICQENFVSIKFLYQHMALKSDKDWKTFIASLNTHNIDKSGENQIHDDMVVDLTKCLPGWDMKTGKRGRLGSRVADVMVNKGPNTKEYLGLIAVDHVEMNEEDIQAAKTLVLMARDYVSNARKSMVTQREVEAAMVESSVQVKEFRDTNMTERQRHVKDSADTTNGEFKAVLDIDLNEPASLEDDGSVTMT</sequence>
<comment type="caution">
    <text evidence="1">The sequence shown here is derived from an EMBL/GenBank/DDBJ whole genome shotgun (WGS) entry which is preliminary data.</text>
</comment>
<dbReference type="GO" id="GO:0003677">
    <property type="term" value="F:DNA binding"/>
    <property type="evidence" value="ECO:0007669"/>
    <property type="project" value="UniProtKB-KW"/>
</dbReference>